<keyword evidence="4" id="KW-0997">Cell inner membrane</keyword>
<keyword evidence="3" id="KW-1003">Cell membrane</keyword>
<evidence type="ECO:0000256" key="6">
    <source>
        <dbReference type="ARBA" id="ARBA00022737"/>
    </source>
</evidence>
<evidence type="ECO:0000256" key="1">
    <source>
        <dbReference type="ARBA" id="ARBA00004202"/>
    </source>
</evidence>
<keyword evidence="2" id="KW-0813">Transport</keyword>
<evidence type="ECO:0000313" key="12">
    <source>
        <dbReference type="EMBL" id="PTB17226.1"/>
    </source>
</evidence>
<dbReference type="GO" id="GO:0016887">
    <property type="term" value="F:ATP hydrolysis activity"/>
    <property type="evidence" value="ECO:0007669"/>
    <property type="project" value="InterPro"/>
</dbReference>
<sequence length="521" mass="56726">MTASLGAEPAPGGTPLGRREAVSVRFENVVKDFGPVQVLRGVSFELAPRRVHGLLGENGAGKSTLMKILAGYEAATAGEVRVNGEPCRFSGSREAEAAGIVLIHQEFNLAEHLSIVQNMYLGHEKRGSGARGWLLDEAAMRAEARQYLAEVGLARDPDTKVRDLIVAEKQLVEIAKALSRRARLLIMDEPTATLTPSETERLFALMAKLKADGVTIVYISHKLDEVERVTDEVIVMRDGRFVAQSATADLSRRQMANLMVGRDVLDMFPEKVPPRADARVALKVEGLVVPGWVQADGGLGFEVRAGEVLGFAGLVGAGRTEAFEAIVGLRRRTAGTIEIEGKPVTLKSPRDAMRHGLTYLSEDRKGKGLHVDLRLQDNLTLMTLERYAHPLIDVKACRAALEKSVREFGIRTGDLASRARMLSGGNQQKLALAKFLHPGPRVIVLDEPTRGVDVGAKRDIYFLIHRLAAEGRAVIVISSELIELIGLCHRVAIMRAGRLMATLGMEHLTEKELIAHATGTH</sequence>
<dbReference type="InterPro" id="IPR050107">
    <property type="entry name" value="ABC_carbohydrate_import_ATPase"/>
</dbReference>
<keyword evidence="8 12" id="KW-0067">ATP-binding</keyword>
<protein>
    <submittedName>
        <fullName evidence="12">ABC transporter ATP-binding protein</fullName>
    </submittedName>
</protein>
<feature type="domain" description="ABC transporter" evidence="11">
    <location>
        <begin position="24"/>
        <end position="263"/>
    </location>
</feature>
<evidence type="ECO:0000256" key="9">
    <source>
        <dbReference type="ARBA" id="ARBA00022967"/>
    </source>
</evidence>
<dbReference type="GO" id="GO:0005886">
    <property type="term" value="C:plasma membrane"/>
    <property type="evidence" value="ECO:0007669"/>
    <property type="project" value="UniProtKB-SubCell"/>
</dbReference>
<dbReference type="InterPro" id="IPR017871">
    <property type="entry name" value="ABC_transporter-like_CS"/>
</dbReference>
<dbReference type="Proteomes" id="UP000240638">
    <property type="component" value="Unassembled WGS sequence"/>
</dbReference>
<dbReference type="GO" id="GO:0005524">
    <property type="term" value="F:ATP binding"/>
    <property type="evidence" value="ECO:0007669"/>
    <property type="project" value="UniProtKB-KW"/>
</dbReference>
<dbReference type="EMBL" id="PYUC01000022">
    <property type="protein sequence ID" value="PTB17226.1"/>
    <property type="molecule type" value="Genomic_DNA"/>
</dbReference>
<evidence type="ECO:0000259" key="11">
    <source>
        <dbReference type="PROSITE" id="PS50893"/>
    </source>
</evidence>
<comment type="caution">
    <text evidence="12">The sequence shown here is derived from an EMBL/GenBank/DDBJ whole genome shotgun (WGS) entry which is preliminary data.</text>
</comment>
<dbReference type="InterPro" id="IPR003593">
    <property type="entry name" value="AAA+_ATPase"/>
</dbReference>
<dbReference type="CDD" id="cd03215">
    <property type="entry name" value="ABC_Carb_Monos_II"/>
    <property type="match status" value="1"/>
</dbReference>
<dbReference type="PANTHER" id="PTHR43790">
    <property type="entry name" value="CARBOHYDRATE TRANSPORT ATP-BINDING PROTEIN MG119-RELATED"/>
    <property type="match status" value="1"/>
</dbReference>
<dbReference type="PANTHER" id="PTHR43790:SF9">
    <property type="entry name" value="GALACTOFURANOSE TRANSPORTER ATP-BINDING PROTEIN YTFR"/>
    <property type="match status" value="1"/>
</dbReference>
<evidence type="ECO:0000313" key="13">
    <source>
        <dbReference type="Proteomes" id="UP000240638"/>
    </source>
</evidence>
<proteinExistence type="predicted"/>
<keyword evidence="7" id="KW-0547">Nucleotide-binding</keyword>
<dbReference type="Gene3D" id="3.40.50.300">
    <property type="entry name" value="P-loop containing nucleotide triphosphate hydrolases"/>
    <property type="match status" value="2"/>
</dbReference>
<evidence type="ECO:0000256" key="7">
    <source>
        <dbReference type="ARBA" id="ARBA00022741"/>
    </source>
</evidence>
<comment type="subcellular location">
    <subcellularLocation>
        <location evidence="1">Cell membrane</location>
        <topology evidence="1">Peripheral membrane protein</topology>
    </subcellularLocation>
</comment>
<keyword evidence="5" id="KW-0762">Sugar transport</keyword>
<gene>
    <name evidence="12" type="ORF">C9I57_29545</name>
</gene>
<name>A0A2T3XL29_9BURK</name>
<keyword evidence="10" id="KW-0472">Membrane</keyword>
<feature type="domain" description="ABC transporter" evidence="11">
    <location>
        <begin position="278"/>
        <end position="521"/>
    </location>
</feature>
<dbReference type="Pfam" id="PF00005">
    <property type="entry name" value="ABC_tran"/>
    <property type="match status" value="2"/>
</dbReference>
<dbReference type="SMART" id="SM00382">
    <property type="entry name" value="AAA"/>
    <property type="match status" value="2"/>
</dbReference>
<evidence type="ECO:0000256" key="4">
    <source>
        <dbReference type="ARBA" id="ARBA00022519"/>
    </source>
</evidence>
<dbReference type="CDD" id="cd03216">
    <property type="entry name" value="ABC_Carb_Monos_I"/>
    <property type="match status" value="1"/>
</dbReference>
<dbReference type="InterPro" id="IPR003439">
    <property type="entry name" value="ABC_transporter-like_ATP-bd"/>
</dbReference>
<reference evidence="12 13" key="1">
    <citation type="submission" date="2018-03" db="EMBL/GenBank/DDBJ databases">
        <title>Whole genome analyses suggest that Burkholderia sensu lato contains two further novel genera in the rhizoxinica-symbiotica group Mycetohabitans gen. nov., and Trinickia gen. nov.: implications for the evolution of diazotrophy and nodulation in the Burkholderiaceae.</title>
        <authorList>
            <person name="Estrada De Los Santos P."/>
            <person name="Palmer M."/>
            <person name="Chavez-Ramirez B."/>
            <person name="Steenkamp E.T."/>
            <person name="Hirsch A.M."/>
            <person name="Manyaka P."/>
            <person name="Maluk M."/>
            <person name="Lafos M."/>
            <person name="Crook M."/>
            <person name="Gross E."/>
            <person name="Simon M.F."/>
            <person name="Bueno Dos Reis Junior F."/>
            <person name="Poole P.S."/>
            <person name="Venter S.N."/>
            <person name="James E.K."/>
        </authorList>
    </citation>
    <scope>NUCLEOTIDE SEQUENCE [LARGE SCALE GENOMIC DNA]</scope>
    <source>
        <strain evidence="12 13">JPY-366</strain>
    </source>
</reference>
<keyword evidence="9" id="KW-1278">Translocase</keyword>
<dbReference type="AlphaFoldDB" id="A0A2T3XL29"/>
<dbReference type="FunFam" id="3.40.50.300:FF:000127">
    <property type="entry name" value="Ribose import ATP-binding protein RbsA"/>
    <property type="match status" value="1"/>
</dbReference>
<evidence type="ECO:0000256" key="5">
    <source>
        <dbReference type="ARBA" id="ARBA00022597"/>
    </source>
</evidence>
<evidence type="ECO:0000256" key="2">
    <source>
        <dbReference type="ARBA" id="ARBA00022448"/>
    </source>
</evidence>
<organism evidence="12 13">
    <name type="scientific">Trinickia symbiotica</name>
    <dbReference type="NCBI Taxonomy" id="863227"/>
    <lineage>
        <taxon>Bacteria</taxon>
        <taxon>Pseudomonadati</taxon>
        <taxon>Pseudomonadota</taxon>
        <taxon>Betaproteobacteria</taxon>
        <taxon>Burkholderiales</taxon>
        <taxon>Burkholderiaceae</taxon>
        <taxon>Trinickia</taxon>
    </lineage>
</organism>
<dbReference type="PROSITE" id="PS00211">
    <property type="entry name" value="ABC_TRANSPORTER_1"/>
    <property type="match status" value="1"/>
</dbReference>
<evidence type="ECO:0000256" key="8">
    <source>
        <dbReference type="ARBA" id="ARBA00022840"/>
    </source>
</evidence>
<keyword evidence="6" id="KW-0677">Repeat</keyword>
<dbReference type="PROSITE" id="PS50893">
    <property type="entry name" value="ABC_TRANSPORTER_2"/>
    <property type="match status" value="2"/>
</dbReference>
<evidence type="ECO:0000256" key="10">
    <source>
        <dbReference type="ARBA" id="ARBA00023136"/>
    </source>
</evidence>
<dbReference type="InterPro" id="IPR027417">
    <property type="entry name" value="P-loop_NTPase"/>
</dbReference>
<evidence type="ECO:0000256" key="3">
    <source>
        <dbReference type="ARBA" id="ARBA00022475"/>
    </source>
</evidence>
<dbReference type="SUPFAM" id="SSF52540">
    <property type="entry name" value="P-loop containing nucleoside triphosphate hydrolases"/>
    <property type="match status" value="2"/>
</dbReference>
<accession>A0A2T3XL29</accession>